<evidence type="ECO:0000313" key="3">
    <source>
        <dbReference type="EMBL" id="CAK8698173.1"/>
    </source>
</evidence>
<reference evidence="3 4" key="1">
    <citation type="submission" date="2024-02" db="EMBL/GenBank/DDBJ databases">
        <authorList>
            <person name="Daric V."/>
            <person name="Darras S."/>
        </authorList>
    </citation>
    <scope>NUCLEOTIDE SEQUENCE [LARGE SCALE GENOMIC DNA]</scope>
</reference>
<dbReference type="SUPFAM" id="SSF50353">
    <property type="entry name" value="Cytokine"/>
    <property type="match status" value="1"/>
</dbReference>
<sequence length="200" mass="22606">MPHLFYPLLLTVSPHMPIKCPCCRGLNFSAPLQESQLKGVKTQIFSRQGFYLSIDPENGSVKGVPEESDDTVFYLIPVGLRVVSIQHRDTLLYIAMNSEGRVYTSDTYTSECKFKESVFENYYVVYTSSLYKQLESGRPWNIGLGKNGIPIKGSQAKKHKHHSHFIPRPIEVKMFKEPSICDLAVPSRSTSTSDAKKKKT</sequence>
<dbReference type="EMBL" id="CAWYQH010000174">
    <property type="protein sequence ID" value="CAK8698173.1"/>
    <property type="molecule type" value="Genomic_DNA"/>
</dbReference>
<dbReference type="PRINTS" id="PR00263">
    <property type="entry name" value="HBGFFGF"/>
</dbReference>
<dbReference type="InterPro" id="IPR008996">
    <property type="entry name" value="IL1/FGF"/>
</dbReference>
<gene>
    <name evidence="3" type="ORF">CVLEPA_LOCUS31639</name>
</gene>
<comment type="caution">
    <text evidence="3">The sequence shown here is derived from an EMBL/GenBank/DDBJ whole genome shotgun (WGS) entry which is preliminary data.</text>
</comment>
<evidence type="ECO:0000313" key="4">
    <source>
        <dbReference type="Proteomes" id="UP001642483"/>
    </source>
</evidence>
<dbReference type="Proteomes" id="UP001642483">
    <property type="component" value="Unassembled WGS sequence"/>
</dbReference>
<organism evidence="3 4">
    <name type="scientific">Clavelina lepadiformis</name>
    <name type="common">Light-bulb sea squirt</name>
    <name type="synonym">Ascidia lepadiformis</name>
    <dbReference type="NCBI Taxonomy" id="159417"/>
    <lineage>
        <taxon>Eukaryota</taxon>
        <taxon>Metazoa</taxon>
        <taxon>Chordata</taxon>
        <taxon>Tunicata</taxon>
        <taxon>Ascidiacea</taxon>
        <taxon>Aplousobranchia</taxon>
        <taxon>Clavelinidae</taxon>
        <taxon>Clavelina</taxon>
    </lineage>
</organism>
<accession>A0ABP0H3P7</accession>
<evidence type="ECO:0000256" key="2">
    <source>
        <dbReference type="RuleBase" id="RU049442"/>
    </source>
</evidence>
<proteinExistence type="inferred from homology"/>
<dbReference type="PANTHER" id="PTHR11486">
    <property type="entry name" value="FIBROBLAST GROWTH FACTOR"/>
    <property type="match status" value="1"/>
</dbReference>
<keyword evidence="4" id="KW-1185">Reference proteome</keyword>
<dbReference type="InterPro" id="IPR002209">
    <property type="entry name" value="Fibroblast_GF_fam"/>
</dbReference>
<evidence type="ECO:0000256" key="1">
    <source>
        <dbReference type="ARBA" id="ARBA00007936"/>
    </source>
</evidence>
<dbReference type="Gene3D" id="2.80.10.50">
    <property type="match status" value="1"/>
</dbReference>
<dbReference type="Pfam" id="PF00167">
    <property type="entry name" value="FGF"/>
    <property type="match status" value="1"/>
</dbReference>
<protein>
    <recommendedName>
        <fullName evidence="2">Fibroblast growth factor</fullName>
        <shortName evidence="2">FGF</shortName>
    </recommendedName>
</protein>
<comment type="similarity">
    <text evidence="1 2">Belongs to the heparin-binding growth factors family.</text>
</comment>
<name>A0ABP0H3P7_CLALP</name>
<dbReference type="SMART" id="SM00442">
    <property type="entry name" value="FGF"/>
    <property type="match status" value="1"/>
</dbReference>
<dbReference type="PRINTS" id="PR00262">
    <property type="entry name" value="IL1HBGF"/>
</dbReference>